<dbReference type="OMA" id="VMNQKAR"/>
<evidence type="ECO:0000313" key="4">
    <source>
        <dbReference type="EMBL" id="EFC43398.1"/>
    </source>
</evidence>
<dbReference type="VEuPathDB" id="AmoebaDB:NAEGRDRAFT_34422"/>
<dbReference type="RefSeq" id="XP_002676142.1">
    <property type="nucleotide sequence ID" value="XM_002676096.1"/>
</dbReference>
<dbReference type="InterPro" id="IPR018254">
    <property type="entry name" value="Ribosomal_uL29_CS"/>
</dbReference>
<comment type="similarity">
    <text evidence="1">Belongs to the universal ribosomal protein uL29 family.</text>
</comment>
<dbReference type="GO" id="GO:0006412">
    <property type="term" value="P:translation"/>
    <property type="evidence" value="ECO:0007669"/>
    <property type="project" value="InterPro"/>
</dbReference>
<dbReference type="FunFam" id="6.10.250.3450:FF:000001">
    <property type="entry name" value="60S ribosomal protein L35"/>
    <property type="match status" value="1"/>
</dbReference>
<dbReference type="PROSITE" id="PS00579">
    <property type="entry name" value="RIBOSOMAL_L29"/>
    <property type="match status" value="1"/>
</dbReference>
<keyword evidence="3" id="KW-0687">Ribonucleoprotein</keyword>
<dbReference type="Proteomes" id="UP000006671">
    <property type="component" value="Unassembled WGS sequence"/>
</dbReference>
<keyword evidence="2" id="KW-0689">Ribosomal protein</keyword>
<dbReference type="eggNOG" id="KOG3436">
    <property type="taxonomic scope" value="Eukaryota"/>
</dbReference>
<dbReference type="InterPro" id="IPR036049">
    <property type="entry name" value="Ribosomal_uL29_sf"/>
</dbReference>
<organism evidence="5">
    <name type="scientific">Naegleria gruberi</name>
    <name type="common">Amoeba</name>
    <dbReference type="NCBI Taxonomy" id="5762"/>
    <lineage>
        <taxon>Eukaryota</taxon>
        <taxon>Discoba</taxon>
        <taxon>Heterolobosea</taxon>
        <taxon>Tetramitia</taxon>
        <taxon>Eutetramitia</taxon>
        <taxon>Vahlkampfiidae</taxon>
        <taxon>Naegleria</taxon>
    </lineage>
</organism>
<dbReference type="KEGG" id="ngr:NAEGRDRAFT_34422"/>
<dbReference type="EMBL" id="GG738874">
    <property type="protein sequence ID" value="EFC43398.1"/>
    <property type="molecule type" value="Genomic_DNA"/>
</dbReference>
<evidence type="ECO:0000256" key="1">
    <source>
        <dbReference type="ARBA" id="ARBA00009254"/>
    </source>
</evidence>
<sequence>MVQKVKAFELRDKSNEDLKKQLDAMKQELFQLRVQKVTGASTANLLNIKVVRKNIARIKTVIVSKQRDELKKVYEKSKFKPKDLRVKQTRAFRRSLKTYQLKKKLLKTQKKEANFPVRRFAVTMQ</sequence>
<dbReference type="InterPro" id="IPR045059">
    <property type="entry name" value="Ribosomal_uL29_euk"/>
</dbReference>
<dbReference type="Gene3D" id="6.10.250.3450">
    <property type="match status" value="1"/>
</dbReference>
<dbReference type="PANTHER" id="PTHR45722">
    <property type="entry name" value="60S RIBOSOMAL PROTEIN L35"/>
    <property type="match status" value="1"/>
</dbReference>
<dbReference type="GO" id="GO:0022625">
    <property type="term" value="C:cytosolic large ribosomal subunit"/>
    <property type="evidence" value="ECO:0007669"/>
    <property type="project" value="InterPro"/>
</dbReference>
<dbReference type="HAMAP" id="MF_00374">
    <property type="entry name" value="Ribosomal_uL29"/>
    <property type="match status" value="1"/>
</dbReference>
<dbReference type="NCBIfam" id="TIGR00012">
    <property type="entry name" value="L29"/>
    <property type="match status" value="1"/>
</dbReference>
<protein>
    <submittedName>
        <fullName evidence="4">Predicted protein</fullName>
    </submittedName>
</protein>
<dbReference type="InParanoid" id="D2VIR7"/>
<gene>
    <name evidence="4" type="ORF">NAEGRDRAFT_34422</name>
</gene>
<dbReference type="GO" id="GO:0000463">
    <property type="term" value="P:maturation of LSU-rRNA from tricistronic rRNA transcript (SSU-rRNA, 5.8S rRNA, LSU-rRNA)"/>
    <property type="evidence" value="ECO:0007669"/>
    <property type="project" value="InterPro"/>
</dbReference>
<evidence type="ECO:0000313" key="5">
    <source>
        <dbReference type="Proteomes" id="UP000006671"/>
    </source>
</evidence>
<evidence type="ECO:0000256" key="3">
    <source>
        <dbReference type="ARBA" id="ARBA00023274"/>
    </source>
</evidence>
<proteinExistence type="inferred from homology"/>
<dbReference type="GO" id="GO:0003735">
    <property type="term" value="F:structural constituent of ribosome"/>
    <property type="evidence" value="ECO:0007669"/>
    <property type="project" value="InterPro"/>
</dbReference>
<dbReference type="SUPFAM" id="SSF46561">
    <property type="entry name" value="Ribosomal protein L29 (L29p)"/>
    <property type="match status" value="1"/>
</dbReference>
<dbReference type="STRING" id="5762.D2VIR7"/>
<evidence type="ECO:0000256" key="2">
    <source>
        <dbReference type="ARBA" id="ARBA00022980"/>
    </source>
</evidence>
<dbReference type="InterPro" id="IPR001854">
    <property type="entry name" value="Ribosomal_uL29"/>
</dbReference>
<dbReference type="OrthoDB" id="528635at2759"/>
<keyword evidence="5" id="KW-1185">Reference proteome</keyword>
<dbReference type="CDD" id="cd00427">
    <property type="entry name" value="Ribosomal_L29_HIP"/>
    <property type="match status" value="1"/>
</dbReference>
<dbReference type="AlphaFoldDB" id="D2VIR7"/>
<dbReference type="Gene3D" id="1.10.287.310">
    <property type="match status" value="1"/>
</dbReference>
<dbReference type="GO" id="GO:0003729">
    <property type="term" value="F:mRNA binding"/>
    <property type="evidence" value="ECO:0007669"/>
    <property type="project" value="TreeGrafter"/>
</dbReference>
<dbReference type="FunFam" id="1.10.287.310:FF:000002">
    <property type="entry name" value="60S ribosomal protein L35"/>
    <property type="match status" value="1"/>
</dbReference>
<dbReference type="Pfam" id="PF00831">
    <property type="entry name" value="Ribosomal_L29"/>
    <property type="match status" value="1"/>
</dbReference>
<name>D2VIR7_NAEGR</name>
<accession>D2VIR7</accession>
<reference evidence="4 5" key="1">
    <citation type="journal article" date="2010" name="Cell">
        <title>The genome of Naegleria gruberi illuminates early eukaryotic versatility.</title>
        <authorList>
            <person name="Fritz-Laylin L.K."/>
            <person name="Prochnik S.E."/>
            <person name="Ginger M.L."/>
            <person name="Dacks J.B."/>
            <person name="Carpenter M.L."/>
            <person name="Field M.C."/>
            <person name="Kuo A."/>
            <person name="Paredez A."/>
            <person name="Chapman J."/>
            <person name="Pham J."/>
            <person name="Shu S."/>
            <person name="Neupane R."/>
            <person name="Cipriano M."/>
            <person name="Mancuso J."/>
            <person name="Tu H."/>
            <person name="Salamov A."/>
            <person name="Lindquist E."/>
            <person name="Shapiro H."/>
            <person name="Lucas S."/>
            <person name="Grigoriev I.V."/>
            <person name="Cande W.Z."/>
            <person name="Fulton C."/>
            <person name="Rokhsar D.S."/>
            <person name="Dawson S.C."/>
        </authorList>
    </citation>
    <scope>NUCLEOTIDE SEQUENCE [LARGE SCALE GENOMIC DNA]</scope>
    <source>
        <strain evidence="4 5">NEG-M</strain>
    </source>
</reference>
<dbReference type="FunCoup" id="D2VIR7">
    <property type="interactions" value="306"/>
</dbReference>
<dbReference type="GeneID" id="8852186"/>
<dbReference type="PANTHER" id="PTHR45722:SF2">
    <property type="entry name" value="LARGE RIBOSOMAL SUBUNIT PROTEIN UL29-RELATED"/>
    <property type="match status" value="1"/>
</dbReference>